<keyword evidence="1" id="KW-0812">Transmembrane</keyword>
<evidence type="ECO:0000313" key="2">
    <source>
        <dbReference type="EMBL" id="MTV49789.1"/>
    </source>
</evidence>
<keyword evidence="1" id="KW-0472">Membrane</keyword>
<dbReference type="RefSeq" id="WP_155476887.1">
    <property type="nucleotide sequence ID" value="NZ_WNKU01000015.1"/>
</dbReference>
<proteinExistence type="predicted"/>
<dbReference type="Proteomes" id="UP000430670">
    <property type="component" value="Unassembled WGS sequence"/>
</dbReference>
<keyword evidence="1" id="KW-1133">Transmembrane helix</keyword>
<feature type="transmembrane region" description="Helical" evidence="1">
    <location>
        <begin position="129"/>
        <end position="147"/>
    </location>
</feature>
<evidence type="ECO:0000256" key="1">
    <source>
        <dbReference type="SAM" id="Phobius"/>
    </source>
</evidence>
<comment type="caution">
    <text evidence="2">The sequence shown here is derived from an EMBL/GenBank/DDBJ whole genome shotgun (WGS) entry which is preliminary data.</text>
</comment>
<dbReference type="AlphaFoldDB" id="A0A6I3SLM0"/>
<sequence length="151" mass="16958">MRSLWVLFLYLIFEPGILLFTGLSVLNKDIINWKRFASFSIITGIAEWMIRNYIIINYGFGYHVLPILLVHIILGITLLNMERITVINSILIGFTLLIGIESIIVPLLAKTFGSLTIILSQPVLHISGGWIIGCCLITIGLGVKNVIRKYT</sequence>
<protein>
    <submittedName>
        <fullName evidence="2">Uncharacterized protein</fullName>
    </submittedName>
</protein>
<feature type="transmembrane region" description="Helical" evidence="1">
    <location>
        <begin position="6"/>
        <end position="24"/>
    </location>
</feature>
<evidence type="ECO:0000313" key="3">
    <source>
        <dbReference type="Proteomes" id="UP000430670"/>
    </source>
</evidence>
<feature type="transmembrane region" description="Helical" evidence="1">
    <location>
        <begin position="86"/>
        <end position="109"/>
    </location>
</feature>
<feature type="transmembrane region" description="Helical" evidence="1">
    <location>
        <begin position="60"/>
        <end position="79"/>
    </location>
</feature>
<dbReference type="EMBL" id="WNKU01000015">
    <property type="protein sequence ID" value="MTV49789.1"/>
    <property type="molecule type" value="Genomic_DNA"/>
</dbReference>
<name>A0A6I3SLM0_HELMO</name>
<accession>A0A6I3SLM0</accession>
<feature type="transmembrane region" description="Helical" evidence="1">
    <location>
        <begin position="36"/>
        <end position="54"/>
    </location>
</feature>
<keyword evidence="3" id="KW-1185">Reference proteome</keyword>
<organism evidence="2 3">
    <name type="scientific">Heliobacterium mobile</name>
    <name type="common">Heliobacillus mobilis</name>
    <dbReference type="NCBI Taxonomy" id="28064"/>
    <lineage>
        <taxon>Bacteria</taxon>
        <taxon>Bacillati</taxon>
        <taxon>Bacillota</taxon>
        <taxon>Clostridia</taxon>
        <taxon>Eubacteriales</taxon>
        <taxon>Heliobacteriaceae</taxon>
        <taxon>Heliobacterium</taxon>
    </lineage>
</organism>
<reference evidence="2 3" key="1">
    <citation type="submission" date="2019-11" db="EMBL/GenBank/DDBJ databases">
        <title>Whole-genome sequence of a the green, strictly anaerobic photosynthetic bacterium Heliobacillus mobilis DSM 6151.</title>
        <authorList>
            <person name="Kyndt J.A."/>
            <person name="Meyer T.E."/>
        </authorList>
    </citation>
    <scope>NUCLEOTIDE SEQUENCE [LARGE SCALE GENOMIC DNA]</scope>
    <source>
        <strain evidence="2 3">DSM 6151</strain>
    </source>
</reference>
<gene>
    <name evidence="2" type="ORF">GJ688_12485</name>
</gene>